<feature type="signal peptide" evidence="1">
    <location>
        <begin position="1"/>
        <end position="24"/>
    </location>
</feature>
<dbReference type="KEGG" id="smam:Mal15_37300"/>
<dbReference type="EMBL" id="CP036264">
    <property type="protein sequence ID" value="QEF99664.1"/>
    <property type="molecule type" value="Genomic_DNA"/>
</dbReference>
<dbReference type="RefSeq" id="WP_147869027.1">
    <property type="nucleotide sequence ID" value="NZ_CP036264.1"/>
</dbReference>
<dbReference type="Proteomes" id="UP000321353">
    <property type="component" value="Chromosome"/>
</dbReference>
<evidence type="ECO:0000259" key="2">
    <source>
        <dbReference type="Pfam" id="PF07589"/>
    </source>
</evidence>
<feature type="domain" description="Ice-binding protein C-terminal" evidence="2">
    <location>
        <begin position="326"/>
        <end position="348"/>
    </location>
</feature>
<name>A0A5B9MJ41_9BACT</name>
<sequence length="351" mass="35615" precursor="true">MKISRFVAFAVCAAMAMCCNSLQAAYITSNGTVQMEGPFGAGGNTGGNPPLDHITEFGTAAGQLWTNQIGGAAFAPGSTVRTVGSLPLSQLINGSVIPVDFPDGLVFSDAHFIFAIEGTILPGGAFASFSTGSLFLVPSRNGQPVGVTFDQADPLTYNFDDVVAKWDLAPTMGIIDGNTVGISVAGPVSATAGEVNVSGLTGPGNSGAGVFVFLEDEAFVPTGVDPGIAPFDGPDFVRNVEAIVGQPNAAEGIAAFTDQTQDTTVTPLTPAQIAVLNTIGAAAGFSGLWDGSGEGDTYSPVGFGQPGQTGDFSADLSSENYVIAAPVPEPTSMAIFAVGFAVACGRRRKRS</sequence>
<organism evidence="3 4">
    <name type="scientific">Stieleria maiorica</name>
    <dbReference type="NCBI Taxonomy" id="2795974"/>
    <lineage>
        <taxon>Bacteria</taxon>
        <taxon>Pseudomonadati</taxon>
        <taxon>Planctomycetota</taxon>
        <taxon>Planctomycetia</taxon>
        <taxon>Pirellulales</taxon>
        <taxon>Pirellulaceae</taxon>
        <taxon>Stieleria</taxon>
    </lineage>
</organism>
<dbReference type="AlphaFoldDB" id="A0A5B9MJ41"/>
<dbReference type="Pfam" id="PF07589">
    <property type="entry name" value="PEP-CTERM"/>
    <property type="match status" value="1"/>
</dbReference>
<evidence type="ECO:0000256" key="1">
    <source>
        <dbReference type="SAM" id="SignalP"/>
    </source>
</evidence>
<gene>
    <name evidence="3" type="ORF">Mal15_37300</name>
</gene>
<keyword evidence="1" id="KW-0732">Signal</keyword>
<evidence type="ECO:0000313" key="3">
    <source>
        <dbReference type="EMBL" id="QEF99664.1"/>
    </source>
</evidence>
<protein>
    <submittedName>
        <fullName evidence="3">PEP-CTERM motif protein</fullName>
    </submittedName>
</protein>
<reference evidence="3 4" key="1">
    <citation type="submission" date="2019-02" db="EMBL/GenBank/DDBJ databases">
        <title>Planctomycetal bacteria perform biofilm scaping via a novel small molecule.</title>
        <authorList>
            <person name="Jeske O."/>
            <person name="Boedeker C."/>
            <person name="Wiegand S."/>
            <person name="Breitling P."/>
            <person name="Kallscheuer N."/>
            <person name="Jogler M."/>
            <person name="Rohde M."/>
            <person name="Petersen J."/>
            <person name="Medema M.H."/>
            <person name="Surup F."/>
            <person name="Jogler C."/>
        </authorList>
    </citation>
    <scope>NUCLEOTIDE SEQUENCE [LARGE SCALE GENOMIC DNA]</scope>
    <source>
        <strain evidence="3 4">Mal15</strain>
    </source>
</reference>
<feature type="chain" id="PRO_5022951295" evidence="1">
    <location>
        <begin position="25"/>
        <end position="351"/>
    </location>
</feature>
<dbReference type="InterPro" id="IPR013424">
    <property type="entry name" value="Ice-binding_C"/>
</dbReference>
<dbReference type="NCBIfam" id="TIGR02595">
    <property type="entry name" value="PEP_CTERM"/>
    <property type="match status" value="1"/>
</dbReference>
<keyword evidence="4" id="KW-1185">Reference proteome</keyword>
<evidence type="ECO:0000313" key="4">
    <source>
        <dbReference type="Proteomes" id="UP000321353"/>
    </source>
</evidence>
<proteinExistence type="predicted"/>
<accession>A0A5B9MJ41</accession>